<feature type="compositionally biased region" description="Polar residues" evidence="1">
    <location>
        <begin position="7"/>
        <end position="22"/>
    </location>
</feature>
<dbReference type="PANTHER" id="PTHR37535">
    <property type="entry name" value="FLUG DOMAIN PROTEIN"/>
    <property type="match status" value="1"/>
</dbReference>
<dbReference type="InterPro" id="IPR013087">
    <property type="entry name" value="Znf_C2H2_type"/>
</dbReference>
<evidence type="ECO:0000313" key="4">
    <source>
        <dbReference type="Proteomes" id="UP000800038"/>
    </source>
</evidence>
<name>A0A6A5SAV8_9PLEO</name>
<organism evidence="3 4">
    <name type="scientific">Clathrospora elynae</name>
    <dbReference type="NCBI Taxonomy" id="706981"/>
    <lineage>
        <taxon>Eukaryota</taxon>
        <taxon>Fungi</taxon>
        <taxon>Dikarya</taxon>
        <taxon>Ascomycota</taxon>
        <taxon>Pezizomycotina</taxon>
        <taxon>Dothideomycetes</taxon>
        <taxon>Pleosporomycetidae</taxon>
        <taxon>Pleosporales</taxon>
        <taxon>Diademaceae</taxon>
        <taxon>Clathrospora</taxon>
    </lineage>
</organism>
<dbReference type="Pfam" id="PF11917">
    <property type="entry name" value="DUF3435"/>
    <property type="match status" value="1"/>
</dbReference>
<dbReference type="EMBL" id="ML976126">
    <property type="protein sequence ID" value="KAF1937761.1"/>
    <property type="molecule type" value="Genomic_DNA"/>
</dbReference>
<dbReference type="PROSITE" id="PS00028">
    <property type="entry name" value="ZINC_FINGER_C2H2_1"/>
    <property type="match status" value="1"/>
</dbReference>
<evidence type="ECO:0000256" key="1">
    <source>
        <dbReference type="SAM" id="MobiDB-lite"/>
    </source>
</evidence>
<gene>
    <name evidence="3" type="ORF">EJ02DRAFT_411666</name>
</gene>
<proteinExistence type="predicted"/>
<sequence>MRRRSPLKSSSNDSDYTGSDTDNGVELGTDLTGVNEVANNNNENDEDEVWLSIDKDHPPEHYLQQLEMFDEREYTKQDYKDSSTRLIDRMENEWTRCWKYLKKDRYCAYETVSVATLYTFFDWLLSQRQGKGGRKRRGTKLASSLGTYWKVFRLVYERAAGVKLDGKMNRSMHKVLRKLAKKHGLKKIGRDKACMYVEDLARVLQTNLVTTEKRYPHGRYRIQAQLYLQLGGFTANRPQAVLSLCYRHIQVTLLRDPKGGPHRVLLEFTMEFTKEFLGIKDLITFPLPEVMYDETLLFSPHVFLLGLLFCDRAFAASNLTSPEELSRLTIPPGRNELPLRLNRMLDNVPVFRKAVRNLHGWDMSPNEPLPYSTLLPWIRTLGEVTGFAQVTRPYSLRYAGGKAFNENGNVSEAMQNLIMGHASITTFLKHYLSRRITVDTQAVVRGIQPQAALMRAACTMSRSIDRRRPRQLTQEQSVSVDDDPSVRYLLNQREQLKRTVLNATKLPKYKALASKISQERQRRRHALLKDIKERWEFEQPVRDVEQQLAGLETKDNLELIHNVMLPAQGELADSVLSKPGTTIEEEIDRRDRAICAVTLYCGVKEGGMNPIQIGGRSRNATLPVKSQLNDEEEALEAAKVSVFKEKRPKVCFLCLGNEGLPLVQRIYPFGTPGDLSKHFGRKHLQHINDGMGLSCNLCKVHLSDKMHLQRHAYDVHGTVSPRRFQGCW</sequence>
<keyword evidence="4" id="KW-1185">Reference proteome</keyword>
<dbReference type="InterPro" id="IPR021842">
    <property type="entry name" value="DUF3435"/>
</dbReference>
<dbReference type="AlphaFoldDB" id="A0A6A5SAV8"/>
<accession>A0A6A5SAV8</accession>
<dbReference type="Proteomes" id="UP000800038">
    <property type="component" value="Unassembled WGS sequence"/>
</dbReference>
<dbReference type="OrthoDB" id="4485682at2759"/>
<feature type="region of interest" description="Disordered" evidence="1">
    <location>
        <begin position="1"/>
        <end position="47"/>
    </location>
</feature>
<protein>
    <submittedName>
        <fullName evidence="3">C2H2 finger domain protein</fullName>
    </submittedName>
</protein>
<dbReference type="PANTHER" id="PTHR37535:SF2">
    <property type="entry name" value="FINGER DOMAIN PROTEIN, PUTATIVE (AFU_ORTHOLOGUE AFUA_6G09300)-RELATED"/>
    <property type="match status" value="1"/>
</dbReference>
<feature type="domain" description="C2H2-type" evidence="2">
    <location>
        <begin position="695"/>
        <end position="716"/>
    </location>
</feature>
<reference evidence="3" key="1">
    <citation type="journal article" date="2020" name="Stud. Mycol.">
        <title>101 Dothideomycetes genomes: a test case for predicting lifestyles and emergence of pathogens.</title>
        <authorList>
            <person name="Haridas S."/>
            <person name="Albert R."/>
            <person name="Binder M."/>
            <person name="Bloem J."/>
            <person name="Labutti K."/>
            <person name="Salamov A."/>
            <person name="Andreopoulos B."/>
            <person name="Baker S."/>
            <person name="Barry K."/>
            <person name="Bills G."/>
            <person name="Bluhm B."/>
            <person name="Cannon C."/>
            <person name="Castanera R."/>
            <person name="Culley D."/>
            <person name="Daum C."/>
            <person name="Ezra D."/>
            <person name="Gonzalez J."/>
            <person name="Henrissat B."/>
            <person name="Kuo A."/>
            <person name="Liang C."/>
            <person name="Lipzen A."/>
            <person name="Lutzoni F."/>
            <person name="Magnuson J."/>
            <person name="Mondo S."/>
            <person name="Nolan M."/>
            <person name="Ohm R."/>
            <person name="Pangilinan J."/>
            <person name="Park H.-J."/>
            <person name="Ramirez L."/>
            <person name="Alfaro M."/>
            <person name="Sun H."/>
            <person name="Tritt A."/>
            <person name="Yoshinaga Y."/>
            <person name="Zwiers L.-H."/>
            <person name="Turgeon B."/>
            <person name="Goodwin S."/>
            <person name="Spatafora J."/>
            <person name="Crous P."/>
            <person name="Grigoriev I."/>
        </authorList>
    </citation>
    <scope>NUCLEOTIDE SEQUENCE</scope>
    <source>
        <strain evidence="3">CBS 161.51</strain>
    </source>
</reference>
<evidence type="ECO:0000259" key="2">
    <source>
        <dbReference type="PROSITE" id="PS00028"/>
    </source>
</evidence>
<evidence type="ECO:0000313" key="3">
    <source>
        <dbReference type="EMBL" id="KAF1937761.1"/>
    </source>
</evidence>